<dbReference type="InterPro" id="IPR001387">
    <property type="entry name" value="Cro/C1-type_HTH"/>
</dbReference>
<sequence length="147" mass="16715">MPLNQNKEQVMTLRVIIEVSGQELWGRIEGIGRFMPTTVGSSKKEVLDNLLMLIADYRKHEGQEDEAWGRIDPGQVAFEFAYDLQDFFQEYSILRQEKVAELSGIHPELLRQYASGEKYPLAEHAMKIEHAIHALARALLAVSVYAA</sequence>
<comment type="caution">
    <text evidence="1">The sequence shown here is derived from an EMBL/GenBank/DDBJ whole genome shotgun (WGS) entry which is preliminary data.</text>
</comment>
<accession>A0ABW4WX81</accession>
<organism evidence="1 2">
    <name type="scientific">Pontibacter silvestris</name>
    <dbReference type="NCBI Taxonomy" id="2305183"/>
    <lineage>
        <taxon>Bacteria</taxon>
        <taxon>Pseudomonadati</taxon>
        <taxon>Bacteroidota</taxon>
        <taxon>Cytophagia</taxon>
        <taxon>Cytophagales</taxon>
        <taxon>Hymenobacteraceae</taxon>
        <taxon>Pontibacter</taxon>
    </lineage>
</organism>
<dbReference type="EMBL" id="JBHUHV010000026">
    <property type="protein sequence ID" value="MFD2067004.1"/>
    <property type="molecule type" value="Genomic_DNA"/>
</dbReference>
<name>A0ABW4WX81_9BACT</name>
<reference evidence="2" key="1">
    <citation type="journal article" date="2019" name="Int. J. Syst. Evol. Microbiol.">
        <title>The Global Catalogue of Microorganisms (GCM) 10K type strain sequencing project: providing services to taxonomists for standard genome sequencing and annotation.</title>
        <authorList>
            <consortium name="The Broad Institute Genomics Platform"/>
            <consortium name="The Broad Institute Genome Sequencing Center for Infectious Disease"/>
            <person name="Wu L."/>
            <person name="Ma J."/>
        </authorList>
    </citation>
    <scope>NUCLEOTIDE SEQUENCE [LARGE SCALE GENOMIC DNA]</scope>
    <source>
        <strain evidence="2">JCM 16545</strain>
    </source>
</reference>
<dbReference type="RefSeq" id="WP_229963023.1">
    <property type="nucleotide sequence ID" value="NZ_JAJJWI010000043.1"/>
</dbReference>
<dbReference type="CDD" id="cd00093">
    <property type="entry name" value="HTH_XRE"/>
    <property type="match status" value="1"/>
</dbReference>
<protein>
    <submittedName>
        <fullName evidence="1">Helix-turn-helix domain-containing protein</fullName>
    </submittedName>
</protein>
<evidence type="ECO:0000313" key="1">
    <source>
        <dbReference type="EMBL" id="MFD2067004.1"/>
    </source>
</evidence>
<keyword evidence="2" id="KW-1185">Reference proteome</keyword>
<proteinExistence type="predicted"/>
<dbReference type="Proteomes" id="UP001597369">
    <property type="component" value="Unassembled WGS sequence"/>
</dbReference>
<gene>
    <name evidence="1" type="ORF">ACFSKU_08920</name>
</gene>
<evidence type="ECO:0000313" key="2">
    <source>
        <dbReference type="Proteomes" id="UP001597369"/>
    </source>
</evidence>